<proteinExistence type="inferred from homology"/>
<dbReference type="Proteomes" id="UP001292368">
    <property type="component" value="Unassembled WGS sequence"/>
</dbReference>
<evidence type="ECO:0000313" key="4">
    <source>
        <dbReference type="EMBL" id="MDZ5010185.1"/>
    </source>
</evidence>
<reference evidence="4" key="1">
    <citation type="submission" date="2019-11" db="EMBL/GenBank/DDBJ databases">
        <title>Characterization of Clostridium perfringens isolates from swine manure treated agricultural soils.</title>
        <authorList>
            <person name="Wushke S.T."/>
        </authorList>
    </citation>
    <scope>NUCLEOTIDE SEQUENCE</scope>
    <source>
        <strain evidence="4">V2</strain>
    </source>
</reference>
<feature type="non-terminal residue" evidence="4">
    <location>
        <position position="1"/>
    </location>
</feature>
<evidence type="ECO:0000256" key="2">
    <source>
        <dbReference type="ARBA" id="ARBA00022448"/>
    </source>
</evidence>
<dbReference type="GO" id="GO:0055052">
    <property type="term" value="C:ATP-binding cassette (ABC) transporter complex, substrate-binding subunit-containing"/>
    <property type="evidence" value="ECO:0007669"/>
    <property type="project" value="TreeGrafter"/>
</dbReference>
<keyword evidence="3" id="KW-0732">Signal</keyword>
<evidence type="ECO:0000256" key="1">
    <source>
        <dbReference type="ARBA" id="ARBA00008520"/>
    </source>
</evidence>
<keyword evidence="2" id="KW-0813">Transport</keyword>
<dbReference type="AlphaFoldDB" id="A0AAW9IJP5"/>
<organism evidence="4 5">
    <name type="scientific">Clostridium perfringens</name>
    <dbReference type="NCBI Taxonomy" id="1502"/>
    <lineage>
        <taxon>Bacteria</taxon>
        <taxon>Bacillati</taxon>
        <taxon>Bacillota</taxon>
        <taxon>Clostridia</taxon>
        <taxon>Eubacteriales</taxon>
        <taxon>Clostridiaceae</taxon>
        <taxon>Clostridium</taxon>
    </lineage>
</organism>
<comment type="caution">
    <text evidence="4">The sequence shown here is derived from an EMBL/GenBank/DDBJ whole genome shotgun (WGS) entry which is preliminary data.</text>
</comment>
<dbReference type="RefSeq" id="WP_322382071.1">
    <property type="nucleotide sequence ID" value="NZ_WNVM01000122.1"/>
</dbReference>
<dbReference type="Gene3D" id="3.40.190.10">
    <property type="entry name" value="Periplasmic binding protein-like II"/>
    <property type="match status" value="1"/>
</dbReference>
<dbReference type="SUPFAM" id="SSF53850">
    <property type="entry name" value="Periplasmic binding protein-like II"/>
    <property type="match status" value="1"/>
</dbReference>
<sequence>YSEDGKSSVFTTDENTKKAVQFMYDLNNTYKVCPTNAQATQFGDNEYSAFMANKVAMQMGSLSAASIFDTNKTDYTVLPIPYVNGVSRSTSFVNTWTIPKKAANPDLSWRVVEFLSGKEGQLIALDMKFGLPASNLVDTTAFVGEKPYNKYFVDSLKDAVPFPVNINGSEFQNMFQKECEALWGGSISPEDFAKRVDEQGKAILNK</sequence>
<dbReference type="InterPro" id="IPR006059">
    <property type="entry name" value="SBP"/>
</dbReference>
<evidence type="ECO:0000313" key="5">
    <source>
        <dbReference type="Proteomes" id="UP001292368"/>
    </source>
</evidence>
<dbReference type="GO" id="GO:0042956">
    <property type="term" value="P:maltodextrin transmembrane transport"/>
    <property type="evidence" value="ECO:0007669"/>
    <property type="project" value="TreeGrafter"/>
</dbReference>
<dbReference type="PANTHER" id="PTHR30061:SF50">
    <property type="entry name" value="MALTOSE_MALTODEXTRIN-BINDING PERIPLASMIC PROTEIN"/>
    <property type="match status" value="1"/>
</dbReference>
<accession>A0AAW9IJP5</accession>
<comment type="similarity">
    <text evidence="1">Belongs to the bacterial solute-binding protein 1 family.</text>
</comment>
<dbReference type="GO" id="GO:1901982">
    <property type="term" value="F:maltose binding"/>
    <property type="evidence" value="ECO:0007669"/>
    <property type="project" value="TreeGrafter"/>
</dbReference>
<name>A0AAW9IJP5_CLOPF</name>
<dbReference type="EMBL" id="WNVM01000122">
    <property type="protein sequence ID" value="MDZ5010185.1"/>
    <property type="molecule type" value="Genomic_DNA"/>
</dbReference>
<dbReference type="PANTHER" id="PTHR30061">
    <property type="entry name" value="MALTOSE-BINDING PERIPLASMIC PROTEIN"/>
    <property type="match status" value="1"/>
</dbReference>
<dbReference type="GO" id="GO:0015768">
    <property type="term" value="P:maltose transport"/>
    <property type="evidence" value="ECO:0007669"/>
    <property type="project" value="TreeGrafter"/>
</dbReference>
<gene>
    <name evidence="4" type="ORF">GNF77_14975</name>
</gene>
<dbReference type="Pfam" id="PF01547">
    <property type="entry name" value="SBP_bac_1"/>
    <property type="match status" value="1"/>
</dbReference>
<protein>
    <submittedName>
        <fullName evidence="4">Extracellular solute-binding protein</fullName>
    </submittedName>
</protein>
<evidence type="ECO:0000256" key="3">
    <source>
        <dbReference type="ARBA" id="ARBA00022729"/>
    </source>
</evidence>